<dbReference type="Proteomes" id="UP000706891">
    <property type="component" value="Unassembled WGS sequence"/>
</dbReference>
<reference evidence="3" key="1">
    <citation type="submission" date="2020-08" db="EMBL/GenBank/DDBJ databases">
        <authorList>
            <person name="Cejkova D."/>
            <person name="Kubasova T."/>
            <person name="Jahodarova E."/>
            <person name="Rychlik I."/>
        </authorList>
    </citation>
    <scope>NUCLEOTIDE SEQUENCE</scope>
    <source>
        <strain evidence="3">An824</strain>
    </source>
</reference>
<dbReference type="CDD" id="cd03801">
    <property type="entry name" value="GT4_PimA-like"/>
    <property type="match status" value="1"/>
</dbReference>
<dbReference type="InterPro" id="IPR001296">
    <property type="entry name" value="Glyco_trans_1"/>
</dbReference>
<gene>
    <name evidence="3" type="ORF">H6A34_06735</name>
</gene>
<dbReference type="InterPro" id="IPR028098">
    <property type="entry name" value="Glyco_trans_4-like_N"/>
</dbReference>
<dbReference type="InterPro" id="IPR050194">
    <property type="entry name" value="Glycosyltransferase_grp1"/>
</dbReference>
<feature type="domain" description="Glycosyltransferase subfamily 4-like N-terminal" evidence="2">
    <location>
        <begin position="15"/>
        <end position="174"/>
    </location>
</feature>
<name>A0A938WSR8_9BACT</name>
<evidence type="ECO:0000259" key="1">
    <source>
        <dbReference type="Pfam" id="PF00534"/>
    </source>
</evidence>
<dbReference type="GO" id="GO:0016757">
    <property type="term" value="F:glycosyltransferase activity"/>
    <property type="evidence" value="ECO:0007669"/>
    <property type="project" value="InterPro"/>
</dbReference>
<evidence type="ECO:0000259" key="2">
    <source>
        <dbReference type="Pfam" id="PF13439"/>
    </source>
</evidence>
<organism evidence="3 4">
    <name type="scientific">Marseilla massiliensis</name>
    <dbReference type="NCBI Taxonomy" id="1841864"/>
    <lineage>
        <taxon>Bacteria</taxon>
        <taxon>Pseudomonadati</taxon>
        <taxon>Bacteroidota</taxon>
        <taxon>Bacteroidia</taxon>
        <taxon>Bacteroidales</taxon>
        <taxon>Prevotellaceae</taxon>
        <taxon>Marseilla</taxon>
    </lineage>
</organism>
<evidence type="ECO:0000313" key="3">
    <source>
        <dbReference type="EMBL" id="MBM6673568.1"/>
    </source>
</evidence>
<dbReference type="SUPFAM" id="SSF53756">
    <property type="entry name" value="UDP-Glycosyltransferase/glycogen phosphorylase"/>
    <property type="match status" value="1"/>
</dbReference>
<comment type="caution">
    <text evidence="3">The sequence shown here is derived from an EMBL/GenBank/DDBJ whole genome shotgun (WGS) entry which is preliminary data.</text>
</comment>
<dbReference type="PANTHER" id="PTHR45947">
    <property type="entry name" value="SULFOQUINOVOSYL TRANSFERASE SQD2"/>
    <property type="match status" value="1"/>
</dbReference>
<dbReference type="PANTHER" id="PTHR45947:SF3">
    <property type="entry name" value="SULFOQUINOVOSYL TRANSFERASE SQD2"/>
    <property type="match status" value="1"/>
</dbReference>
<dbReference type="AlphaFoldDB" id="A0A938WSR8"/>
<protein>
    <submittedName>
        <fullName evidence="3">Glycosyltransferase family 4 protein</fullName>
    </submittedName>
</protein>
<dbReference type="Gene3D" id="3.40.50.2000">
    <property type="entry name" value="Glycogen Phosphorylase B"/>
    <property type="match status" value="2"/>
</dbReference>
<dbReference type="EMBL" id="JACJJG010000027">
    <property type="protein sequence ID" value="MBM6673568.1"/>
    <property type="molecule type" value="Genomic_DNA"/>
</dbReference>
<accession>A0A938WSR8</accession>
<dbReference type="Pfam" id="PF13439">
    <property type="entry name" value="Glyco_transf_4"/>
    <property type="match status" value="1"/>
</dbReference>
<evidence type="ECO:0000313" key="4">
    <source>
        <dbReference type="Proteomes" id="UP000706891"/>
    </source>
</evidence>
<dbReference type="RefSeq" id="WP_205104337.1">
    <property type="nucleotide sequence ID" value="NZ_JACJJG010000027.1"/>
</dbReference>
<dbReference type="Pfam" id="PF00534">
    <property type="entry name" value="Glycos_transf_1"/>
    <property type="match status" value="1"/>
</dbReference>
<sequence>MKIVVTGTRGIPNIMGGVETHCEELFPRIAKRGFDVTVIRRTDYVKDDLKEWKGVKLVNIDSPKKKSFEAIIHTFRAINEAKRLKADILHIHAIGPALLVPYAKMLGMKVVFTHHGPDYDRDKWGFAAKTMLKLGERMGCMFADEVIVISDVIRNLIKRKYNRTSHVHLIYNGVSQPEICDYPEYFNELGIEKGKYILGMCRFVPEKNLHHLVEAFTKVKSRNEVEDIKLVLAGDTDFEDDYSRSLREMASKNGVVLTGFIKGKKLHSLLTNCLCYCLPSSHEGLPIALLEAMSYGVKVIVSDIPANKEVGLPESDYFPVGNVDALTEKLKTVVNQPLQHIDYDMKKYDWEKIADQVRDVYWRNRGGSRTISASLYKS</sequence>
<keyword evidence="4" id="KW-1185">Reference proteome</keyword>
<proteinExistence type="predicted"/>
<reference evidence="3" key="2">
    <citation type="journal article" date="2021" name="Sci. Rep.">
        <title>The distribution of antibiotic resistance genes in chicken gut microbiota commensals.</title>
        <authorList>
            <person name="Juricova H."/>
            <person name="Matiasovicova J."/>
            <person name="Kubasova T."/>
            <person name="Cejkova D."/>
            <person name="Rychlik I."/>
        </authorList>
    </citation>
    <scope>NUCLEOTIDE SEQUENCE</scope>
    <source>
        <strain evidence="3">An824</strain>
    </source>
</reference>
<feature type="domain" description="Glycosyl transferase family 1" evidence="1">
    <location>
        <begin position="183"/>
        <end position="337"/>
    </location>
</feature>